<name>A0ABP6GRJ0_9ACTN</name>
<dbReference type="Proteomes" id="UP001501842">
    <property type="component" value="Unassembled WGS sequence"/>
</dbReference>
<keyword evidence="2" id="KW-1185">Reference proteome</keyword>
<accession>A0ABP6GRJ0</accession>
<proteinExistence type="predicted"/>
<sequence length="213" mass="24478">MPDAAGADGLTVDGDPPLAVRSWVRTPDRSAHMSVPRHPPATSTVPEPAWWLEDPELWSLLAFEGGHDDGLPVDLAWEDRQQVLDDLIRLPGLADIEFARFLLVQETHMHGHIWGFNSSIERAAILLAEHRRVQDVWLLWEAAYRSFDTWGIMPHRIVYAAGVEPVLRYVADSGHPQRDHLLEYLHRMDGTTDEQVARLLADRRRHYRELERH</sequence>
<dbReference type="EMBL" id="BAAATZ010000015">
    <property type="protein sequence ID" value="GAA2729029.1"/>
    <property type="molecule type" value="Genomic_DNA"/>
</dbReference>
<reference evidence="2" key="1">
    <citation type="journal article" date="2019" name="Int. J. Syst. Evol. Microbiol.">
        <title>The Global Catalogue of Microorganisms (GCM) 10K type strain sequencing project: providing services to taxonomists for standard genome sequencing and annotation.</title>
        <authorList>
            <consortium name="The Broad Institute Genomics Platform"/>
            <consortium name="The Broad Institute Genome Sequencing Center for Infectious Disease"/>
            <person name="Wu L."/>
            <person name="Ma J."/>
        </authorList>
    </citation>
    <scope>NUCLEOTIDE SEQUENCE [LARGE SCALE GENOMIC DNA]</scope>
    <source>
        <strain evidence="2">JCM 8201</strain>
    </source>
</reference>
<organism evidence="1 2">
    <name type="scientific">Actinocorallia aurantiaca</name>
    <dbReference type="NCBI Taxonomy" id="46204"/>
    <lineage>
        <taxon>Bacteria</taxon>
        <taxon>Bacillati</taxon>
        <taxon>Actinomycetota</taxon>
        <taxon>Actinomycetes</taxon>
        <taxon>Streptosporangiales</taxon>
        <taxon>Thermomonosporaceae</taxon>
        <taxon>Actinocorallia</taxon>
    </lineage>
</organism>
<evidence type="ECO:0000313" key="1">
    <source>
        <dbReference type="EMBL" id="GAA2729029.1"/>
    </source>
</evidence>
<protein>
    <submittedName>
        <fullName evidence="1">Uncharacterized protein</fullName>
    </submittedName>
</protein>
<gene>
    <name evidence="1" type="ORF">GCM10010439_38520</name>
</gene>
<comment type="caution">
    <text evidence="1">The sequence shown here is derived from an EMBL/GenBank/DDBJ whole genome shotgun (WGS) entry which is preliminary data.</text>
</comment>
<evidence type="ECO:0000313" key="2">
    <source>
        <dbReference type="Proteomes" id="UP001501842"/>
    </source>
</evidence>